<keyword evidence="4" id="KW-0479">Metal-binding</keyword>
<feature type="domain" description="MCM10 OB-fold" evidence="9">
    <location>
        <begin position="2"/>
        <end position="79"/>
    </location>
</feature>
<evidence type="ECO:0000259" key="8">
    <source>
        <dbReference type="Pfam" id="PF09329"/>
    </source>
</evidence>
<organism evidence="10">
    <name type="scientific">Brugia timori</name>
    <dbReference type="NCBI Taxonomy" id="42155"/>
    <lineage>
        <taxon>Eukaryota</taxon>
        <taxon>Metazoa</taxon>
        <taxon>Ecdysozoa</taxon>
        <taxon>Nematoda</taxon>
        <taxon>Chromadorea</taxon>
        <taxon>Rhabditida</taxon>
        <taxon>Spirurina</taxon>
        <taxon>Spiruromorpha</taxon>
        <taxon>Filarioidea</taxon>
        <taxon>Onchocercidae</taxon>
        <taxon>Brugia</taxon>
    </lineage>
</organism>
<dbReference type="Pfam" id="PF09329">
    <property type="entry name" value="zf-primase"/>
    <property type="match status" value="1"/>
</dbReference>
<accession>A0A0R3QB89</accession>
<evidence type="ECO:0000256" key="5">
    <source>
        <dbReference type="ARBA" id="ARBA00022771"/>
    </source>
</evidence>
<keyword evidence="5" id="KW-0863">Zinc-finger</keyword>
<protein>
    <submittedName>
        <fullName evidence="10">Zf-primase domain-containing protein</fullName>
    </submittedName>
</protein>
<dbReference type="Gene3D" id="2.40.50.140">
    <property type="entry name" value="Nucleic acid-binding proteins"/>
    <property type="match status" value="1"/>
</dbReference>
<dbReference type="InterPro" id="IPR012340">
    <property type="entry name" value="NA-bd_OB-fold"/>
</dbReference>
<dbReference type="STRING" id="42155.A0A0R3QB89"/>
<evidence type="ECO:0000256" key="2">
    <source>
        <dbReference type="ARBA" id="ARBA00009679"/>
    </source>
</evidence>
<dbReference type="WBParaSite" id="BTMF_0000361401-mRNA-1">
    <property type="protein sequence ID" value="BTMF_0000361401-mRNA-1"/>
    <property type="gene ID" value="BTMF_0000361401"/>
</dbReference>
<name>A0A0R3QB89_9BILA</name>
<dbReference type="GO" id="GO:0006270">
    <property type="term" value="P:DNA replication initiation"/>
    <property type="evidence" value="ECO:0007669"/>
    <property type="project" value="InterPro"/>
</dbReference>
<dbReference type="GO" id="GO:0003688">
    <property type="term" value="F:DNA replication origin binding"/>
    <property type="evidence" value="ECO:0007669"/>
    <property type="project" value="TreeGrafter"/>
</dbReference>
<dbReference type="AlphaFoldDB" id="A0A0R3QB89"/>
<dbReference type="InterPro" id="IPR015408">
    <property type="entry name" value="Znf_Mcm10/DnaG"/>
</dbReference>
<proteinExistence type="inferred from homology"/>
<dbReference type="PANTHER" id="PTHR13454">
    <property type="entry name" value="PROTEIN MCM10 HOMOLOG"/>
    <property type="match status" value="1"/>
</dbReference>
<dbReference type="GO" id="GO:0043596">
    <property type="term" value="C:nuclear replication fork"/>
    <property type="evidence" value="ECO:0007669"/>
    <property type="project" value="TreeGrafter"/>
</dbReference>
<sequence length="210" mass="23597">LKKIRLSQLKSSFQLDNKWISLAVIVEKTGCRKSANGNEYMIWNTSDLTNSLDTNVKILVFGDCVKKFWKLQLGSVIALAIKNDGGLCQNVVNLSQCERCIYHVQRAAQKFTANRGSFASVLSNPNRKLPLQESNSLSSGIITMPRRVSTNTLSINESRKNFKQQITSCFMRSKSLKECEKMKLGALIAKEVSSFVNCYLVHLINCIIHC</sequence>
<keyword evidence="7" id="KW-0539">Nucleus</keyword>
<evidence type="ECO:0000259" key="9">
    <source>
        <dbReference type="Pfam" id="PF22379"/>
    </source>
</evidence>
<dbReference type="GO" id="GO:0008270">
    <property type="term" value="F:zinc ion binding"/>
    <property type="evidence" value="ECO:0007669"/>
    <property type="project" value="UniProtKB-KW"/>
</dbReference>
<evidence type="ECO:0000313" key="10">
    <source>
        <dbReference type="WBParaSite" id="BTMF_0000361401-mRNA-1"/>
    </source>
</evidence>
<keyword evidence="6" id="KW-0862">Zinc</keyword>
<evidence type="ECO:0000256" key="6">
    <source>
        <dbReference type="ARBA" id="ARBA00022833"/>
    </source>
</evidence>
<evidence type="ECO:0000256" key="4">
    <source>
        <dbReference type="ARBA" id="ARBA00022723"/>
    </source>
</evidence>
<dbReference type="InterPro" id="IPR040184">
    <property type="entry name" value="Mcm10"/>
</dbReference>
<evidence type="ECO:0000256" key="7">
    <source>
        <dbReference type="ARBA" id="ARBA00023242"/>
    </source>
</evidence>
<dbReference type="PANTHER" id="PTHR13454:SF11">
    <property type="entry name" value="PROTEIN MCM10 HOMOLOG"/>
    <property type="match status" value="1"/>
</dbReference>
<feature type="domain" description="Zinc finger Mcm10/DnaG-type" evidence="8">
    <location>
        <begin position="80"/>
        <end position="115"/>
    </location>
</feature>
<reference evidence="10" key="1">
    <citation type="submission" date="2017-02" db="UniProtKB">
        <authorList>
            <consortium name="WormBaseParasite"/>
        </authorList>
    </citation>
    <scope>IDENTIFICATION</scope>
</reference>
<comment type="subcellular location">
    <subcellularLocation>
        <location evidence="1">Nucleus</location>
    </subcellularLocation>
</comment>
<dbReference type="Pfam" id="PF22379">
    <property type="entry name" value="OB_MCM10"/>
    <property type="match status" value="1"/>
</dbReference>
<evidence type="ECO:0000256" key="3">
    <source>
        <dbReference type="ARBA" id="ARBA00022705"/>
    </source>
</evidence>
<comment type="similarity">
    <text evidence="2">Belongs to the MCM10 family.</text>
</comment>
<dbReference type="InterPro" id="IPR055065">
    <property type="entry name" value="OB_MCM10"/>
</dbReference>
<dbReference type="GO" id="GO:0003697">
    <property type="term" value="F:single-stranded DNA binding"/>
    <property type="evidence" value="ECO:0007669"/>
    <property type="project" value="InterPro"/>
</dbReference>
<evidence type="ECO:0000256" key="1">
    <source>
        <dbReference type="ARBA" id="ARBA00004123"/>
    </source>
</evidence>
<keyword evidence="3" id="KW-0235">DNA replication</keyword>